<dbReference type="GO" id="GO:0003713">
    <property type="term" value="F:transcription coactivator activity"/>
    <property type="evidence" value="ECO:0007669"/>
    <property type="project" value="TreeGrafter"/>
</dbReference>
<feature type="compositionally biased region" description="Polar residues" evidence="12">
    <location>
        <begin position="457"/>
        <end position="468"/>
    </location>
</feature>
<feature type="region of interest" description="Disordered" evidence="12">
    <location>
        <begin position="107"/>
        <end position="130"/>
    </location>
</feature>
<keyword evidence="17" id="KW-1185">Reference proteome</keyword>
<evidence type="ECO:0000256" key="12">
    <source>
        <dbReference type="SAM" id="MobiDB-lite"/>
    </source>
</evidence>
<organism evidence="16 17">
    <name type="scientific">Staphylotrichum tortipilum</name>
    <dbReference type="NCBI Taxonomy" id="2831512"/>
    <lineage>
        <taxon>Eukaryota</taxon>
        <taxon>Fungi</taxon>
        <taxon>Dikarya</taxon>
        <taxon>Ascomycota</taxon>
        <taxon>Pezizomycotina</taxon>
        <taxon>Sordariomycetes</taxon>
        <taxon>Sordariomycetidae</taxon>
        <taxon>Sordariales</taxon>
        <taxon>Chaetomiaceae</taxon>
        <taxon>Staphylotrichum</taxon>
    </lineage>
</organism>
<keyword evidence="6 11" id="KW-0010">Activator</keyword>
<comment type="caution">
    <text evidence="16">The sequence shown here is derived from an EMBL/GenBank/DDBJ whole genome shotgun (WGS) entry which is preliminary data.</text>
</comment>
<sequence length="1518" mass="165029">MDAGEYETNTLLISNLSAISFRIYEPVASQSSTYTFNASDVEDALRSDGHLVYMDAERHGFWCFYLSSAEPAPNLAEHVGLHARMEVCGYPLGFVGDGHLEPAGLLKNRPPGTNAINTPNSSSSTGSMLDVNPRSAQQSFTLPPAPLAVDGKVASTPVADVKGYSSLLPRKIYEFFITAVLSSLTTYFCRTVGAILLNDRSVLLPPHAFNPGNADWSQPPRSSALATFRTYMTTTGSLAISLHVSVLHGLVSSADVMRSSLSAAPTVLAAPFGTFGALQGVVDTEGQVPDAGFGQSPDTQISRLRSEHNDRFLQWKTTCCKLLQMRGMSPSLLDGCSWLNIHFLQRKPYEQRADGKRTPHAGSGPTAPWPAVLCFRKPKMDSMLDATFDKALTLTGADQSDPANKAKAWCQSVPMREDTITRRNKDRDSAQARDHADVDLRSHRQTNGYSPMPLWRGSTNGAPPTSAGTMYPTPPDGVQPSGVTPSFDGGAAPSPAGPPAANSLGDTHPAAQPEVAAPDGGFGVGWDAPEPRPDQMTANFSDDNLFGDDMFDGNNELTEADFNFFDDQPLGGDMDLSVLSDVGSATMGMPEKRSQPFQEATQTSPPGTEERTQIRPVSPQFTKPELKHARSTLAEESRQQANLESFSRNSVIGIKRTQSPFNPETVFKRIRASIVTPSLALTTQLGPPRRRSLFEKVDFDPAWSLASKKYEEKGLFDYRSSALKDHGSKSLQSGGPLTTGRLLGSARQRRNLKELPQDISSIVARIAGGAPNSPRQRDDSRSDSDDSSWASSDDEANDPAGRASSPAKSSVVRRRPEDDVISMAASFRELDNISADSPGYGPLDLSRLSTSDMPEFPISKYFADPEPAPVRISVSDDDFITVAQILTEQAASGFLKLAPQRPSSEIEDVRRNLVKAIRYSMRGLQNALPRSLSGAVACQLRPLAEVQDVPLLVQPHGRVQVRPMEYPKPSIFMIPAPHVELRRYESQLSVLPSAVSFWDTLGLGPVQGPKGIVAVCLFPQAEGMRDNASAFLDRVQSTYECLRLGAFEKLPKVGSIVDGLVLLPTDQDVNSPGLQLPRPRSAFTDQMVQLARSLAGLSMTEKNFVIYLAYSPENPSSIVDSCSAFQELFEYYKRCMTERKKPIINELVLQLVPLDAVASESSLVVLSPAECTRLCLETYDRCTLFGGPMPSPAIMLERALPRGIDFKLTVNPSPNLLRENSCIHIAYARSVDERWVTAAWTDNRGSNQSMASYCLGRRGKPQSRILDEAMKEIWETNHLLISKCKVHWRVVITKCGPMDTHEIDVWTQLAQSETRASVSLVLLTVDTDPSLQLLPPPAAVPLSAPSAFYTTPVSTPQPPSVLSPDGNNPPTPMAGAASSLTATTPGGGVTDPSASSQPEQDADTTLVDNTETTWGVVFSHRLSNSPSLRDLNPALASGYLVKRTGARAEDPPVAMEVNVVYCENARGMYDVLLREMMVYFRGLGTLARVRGVVEREGDVRPWHVAVVEKGVRGLYLLM</sequence>
<feature type="compositionally biased region" description="Basic and acidic residues" evidence="12">
    <location>
        <begin position="415"/>
        <end position="442"/>
    </location>
</feature>
<dbReference type="Proteomes" id="UP001303889">
    <property type="component" value="Unassembled WGS sequence"/>
</dbReference>
<dbReference type="Pfam" id="PF18296">
    <property type="entry name" value="MID_MedPIWI"/>
    <property type="match status" value="1"/>
</dbReference>
<dbReference type="PANTHER" id="PTHR48249:SF3">
    <property type="entry name" value="MEDIATOR OF RNA POLYMERASE II TRANSCRIPTION SUBUNIT 13"/>
    <property type="match status" value="1"/>
</dbReference>
<evidence type="ECO:0000256" key="7">
    <source>
        <dbReference type="ARBA" id="ARBA00023163"/>
    </source>
</evidence>
<feature type="region of interest" description="Disordered" evidence="12">
    <location>
        <begin position="1351"/>
        <end position="1404"/>
    </location>
</feature>
<evidence type="ECO:0000259" key="15">
    <source>
        <dbReference type="Pfam" id="PF18296"/>
    </source>
</evidence>
<dbReference type="GO" id="GO:0016592">
    <property type="term" value="C:mediator complex"/>
    <property type="evidence" value="ECO:0007669"/>
    <property type="project" value="InterPro"/>
</dbReference>
<feature type="region of interest" description="Disordered" evidence="12">
    <location>
        <begin position="396"/>
        <end position="526"/>
    </location>
</feature>
<evidence type="ECO:0000256" key="9">
    <source>
        <dbReference type="ARBA" id="ARBA00025661"/>
    </source>
</evidence>
<feature type="domain" description="Mediator complex subunit Med13 C-terminal" evidence="13">
    <location>
        <begin position="1191"/>
        <end position="1507"/>
    </location>
</feature>
<dbReference type="Pfam" id="PF11597">
    <property type="entry name" value="Med13_N"/>
    <property type="match status" value="1"/>
</dbReference>
<dbReference type="InterPro" id="IPR009401">
    <property type="entry name" value="Med13_C"/>
</dbReference>
<feature type="domain" description="MID" evidence="15">
    <location>
        <begin position="1010"/>
        <end position="1182"/>
    </location>
</feature>
<comment type="subcellular location">
    <subcellularLocation>
        <location evidence="1 11">Nucleus</location>
    </subcellularLocation>
</comment>
<evidence type="ECO:0000256" key="1">
    <source>
        <dbReference type="ARBA" id="ARBA00004123"/>
    </source>
</evidence>
<feature type="region of interest" description="Disordered" evidence="12">
    <location>
        <begin position="589"/>
        <end position="617"/>
    </location>
</feature>
<accession>A0AAN6MT57</accession>
<gene>
    <name evidence="16" type="ORF">C8A05DRAFT_30933</name>
</gene>
<keyword evidence="4 11" id="KW-0678">Repressor</keyword>
<dbReference type="InterPro" id="IPR021643">
    <property type="entry name" value="Mediator_Med13_N"/>
</dbReference>
<comment type="function">
    <text evidence="9 11">Component of the SRB8-11 complex. The SRB8-11 complex is a regulatory module of the Mediator complex which is itself involved in regulation of basal and activated RNA polymerase II-dependent transcription. The SRB8-11 complex may be involved in the transcriptional repression of a subset of genes regulated by Mediator. It may inhibit the association of the Mediator complex with RNA polymerase II to form the holoenzyme complex.</text>
</comment>
<dbReference type="Pfam" id="PF06333">
    <property type="entry name" value="Med13_C"/>
    <property type="match status" value="1"/>
</dbReference>
<feature type="domain" description="Mediator complex subunit Med13 N-terminal" evidence="14">
    <location>
        <begin position="7"/>
        <end position="377"/>
    </location>
</feature>
<evidence type="ECO:0000256" key="8">
    <source>
        <dbReference type="ARBA" id="ARBA00023242"/>
    </source>
</evidence>
<evidence type="ECO:0000256" key="10">
    <source>
        <dbReference type="ARBA" id="ARBA00032008"/>
    </source>
</evidence>
<evidence type="ECO:0000256" key="2">
    <source>
        <dbReference type="ARBA" id="ARBA00009354"/>
    </source>
</evidence>
<comment type="subunit">
    <text evidence="11">Component of the SRB8-11 complex, which itself associates with the Mediator complex.</text>
</comment>
<evidence type="ECO:0000256" key="4">
    <source>
        <dbReference type="ARBA" id="ARBA00022491"/>
    </source>
</evidence>
<dbReference type="InterPro" id="IPR051139">
    <property type="entry name" value="Mediator_complx_sub13"/>
</dbReference>
<evidence type="ECO:0000313" key="17">
    <source>
        <dbReference type="Proteomes" id="UP001303889"/>
    </source>
</evidence>
<feature type="compositionally biased region" description="Basic and acidic residues" evidence="12">
    <location>
        <begin position="775"/>
        <end position="784"/>
    </location>
</feature>
<name>A0AAN6MT57_9PEZI</name>
<feature type="compositionally biased region" description="Polar residues" evidence="12">
    <location>
        <begin position="114"/>
        <end position="127"/>
    </location>
</feature>
<feature type="compositionally biased region" description="Polar residues" evidence="12">
    <location>
        <begin position="595"/>
        <end position="606"/>
    </location>
</feature>
<feature type="compositionally biased region" description="Pro residues" evidence="12">
    <location>
        <begin position="1355"/>
        <end position="1372"/>
    </location>
</feature>
<evidence type="ECO:0000256" key="5">
    <source>
        <dbReference type="ARBA" id="ARBA00023015"/>
    </source>
</evidence>
<evidence type="ECO:0000256" key="11">
    <source>
        <dbReference type="RuleBase" id="RU364134"/>
    </source>
</evidence>
<protein>
    <recommendedName>
        <fullName evidence="3 11">Mediator of RNA polymerase II transcription subunit 13</fullName>
    </recommendedName>
    <alternativeName>
        <fullName evidence="10 11">Mediator complex subunit 13</fullName>
    </alternativeName>
</protein>
<keyword evidence="8 11" id="KW-0539">Nucleus</keyword>
<evidence type="ECO:0000259" key="14">
    <source>
        <dbReference type="Pfam" id="PF11597"/>
    </source>
</evidence>
<proteinExistence type="inferred from homology"/>
<feature type="region of interest" description="Disordered" evidence="12">
    <location>
        <begin position="764"/>
        <end position="816"/>
    </location>
</feature>
<keyword evidence="5 11" id="KW-0805">Transcription regulation</keyword>
<keyword evidence="7 11" id="KW-0804">Transcription</keyword>
<evidence type="ECO:0000259" key="13">
    <source>
        <dbReference type="Pfam" id="PF06333"/>
    </source>
</evidence>
<reference evidence="16" key="1">
    <citation type="journal article" date="2023" name="Mol. Phylogenet. Evol.">
        <title>Genome-scale phylogeny and comparative genomics of the fungal order Sordariales.</title>
        <authorList>
            <person name="Hensen N."/>
            <person name="Bonometti L."/>
            <person name="Westerberg I."/>
            <person name="Brannstrom I.O."/>
            <person name="Guillou S."/>
            <person name="Cros-Aarteil S."/>
            <person name="Calhoun S."/>
            <person name="Haridas S."/>
            <person name="Kuo A."/>
            <person name="Mondo S."/>
            <person name="Pangilinan J."/>
            <person name="Riley R."/>
            <person name="LaButti K."/>
            <person name="Andreopoulos B."/>
            <person name="Lipzen A."/>
            <person name="Chen C."/>
            <person name="Yan M."/>
            <person name="Daum C."/>
            <person name="Ng V."/>
            <person name="Clum A."/>
            <person name="Steindorff A."/>
            <person name="Ohm R.A."/>
            <person name="Martin F."/>
            <person name="Silar P."/>
            <person name="Natvig D.O."/>
            <person name="Lalanne C."/>
            <person name="Gautier V."/>
            <person name="Ament-Velasquez S.L."/>
            <person name="Kruys A."/>
            <person name="Hutchinson M.I."/>
            <person name="Powell A.J."/>
            <person name="Barry K."/>
            <person name="Miller A.N."/>
            <person name="Grigoriev I.V."/>
            <person name="Debuchy R."/>
            <person name="Gladieux P."/>
            <person name="Hiltunen Thoren M."/>
            <person name="Johannesson H."/>
        </authorList>
    </citation>
    <scope>NUCLEOTIDE SEQUENCE</scope>
    <source>
        <strain evidence="16">CBS 103.79</strain>
    </source>
</reference>
<evidence type="ECO:0000256" key="6">
    <source>
        <dbReference type="ARBA" id="ARBA00023159"/>
    </source>
</evidence>
<dbReference type="EMBL" id="MU855365">
    <property type="protein sequence ID" value="KAK3905247.1"/>
    <property type="molecule type" value="Genomic_DNA"/>
</dbReference>
<dbReference type="InterPro" id="IPR041285">
    <property type="entry name" value="MID_MedPIWI"/>
</dbReference>
<comment type="similarity">
    <text evidence="2 11">Belongs to the Mediator complex subunit 13 family.</text>
</comment>
<reference evidence="16" key="2">
    <citation type="submission" date="2023-05" db="EMBL/GenBank/DDBJ databases">
        <authorList>
            <consortium name="Lawrence Berkeley National Laboratory"/>
            <person name="Steindorff A."/>
            <person name="Hensen N."/>
            <person name="Bonometti L."/>
            <person name="Westerberg I."/>
            <person name="Brannstrom I.O."/>
            <person name="Guillou S."/>
            <person name="Cros-Aarteil S."/>
            <person name="Calhoun S."/>
            <person name="Haridas S."/>
            <person name="Kuo A."/>
            <person name="Mondo S."/>
            <person name="Pangilinan J."/>
            <person name="Riley R."/>
            <person name="Labutti K."/>
            <person name="Andreopoulos B."/>
            <person name="Lipzen A."/>
            <person name="Chen C."/>
            <person name="Yanf M."/>
            <person name="Daum C."/>
            <person name="Ng V."/>
            <person name="Clum A."/>
            <person name="Ohm R."/>
            <person name="Martin F."/>
            <person name="Silar P."/>
            <person name="Natvig D."/>
            <person name="Lalanne C."/>
            <person name="Gautier V."/>
            <person name="Ament-Velasquez S.L."/>
            <person name="Kruys A."/>
            <person name="Hutchinson M.I."/>
            <person name="Powell A.J."/>
            <person name="Barry K."/>
            <person name="Miller A.N."/>
            <person name="Grigoriev I.V."/>
            <person name="Debuchy R."/>
            <person name="Gladieux P."/>
            <person name="Thoren M.H."/>
            <person name="Johannesson H."/>
        </authorList>
    </citation>
    <scope>NUCLEOTIDE SEQUENCE</scope>
    <source>
        <strain evidence="16">CBS 103.79</strain>
    </source>
</reference>
<dbReference type="PANTHER" id="PTHR48249">
    <property type="entry name" value="MEDIATOR OF RNA POLYMERASE II TRANSCRIPTION SUBUNIT 13"/>
    <property type="match status" value="1"/>
</dbReference>
<dbReference type="GO" id="GO:0045944">
    <property type="term" value="P:positive regulation of transcription by RNA polymerase II"/>
    <property type="evidence" value="ECO:0007669"/>
    <property type="project" value="TreeGrafter"/>
</dbReference>
<evidence type="ECO:0000256" key="3">
    <source>
        <dbReference type="ARBA" id="ARBA00019618"/>
    </source>
</evidence>
<evidence type="ECO:0000313" key="16">
    <source>
        <dbReference type="EMBL" id="KAK3905247.1"/>
    </source>
</evidence>